<dbReference type="SMART" id="SM00283">
    <property type="entry name" value="MA"/>
    <property type="match status" value="1"/>
</dbReference>
<keyword evidence="2" id="KW-0488">Methylation</keyword>
<dbReference type="Proteomes" id="UP000260665">
    <property type="component" value="Unassembled WGS sequence"/>
</dbReference>
<dbReference type="OrthoDB" id="9806477at2"/>
<organism evidence="7 8">
    <name type="scientific">Rhodoferax lacus</name>
    <dbReference type="NCBI Taxonomy" id="2184758"/>
    <lineage>
        <taxon>Bacteria</taxon>
        <taxon>Pseudomonadati</taxon>
        <taxon>Pseudomonadota</taxon>
        <taxon>Betaproteobacteria</taxon>
        <taxon>Burkholderiales</taxon>
        <taxon>Comamonadaceae</taxon>
        <taxon>Rhodoferax</taxon>
    </lineage>
</organism>
<dbReference type="PANTHER" id="PTHR43531:SF14">
    <property type="entry name" value="METHYL-ACCEPTING CHEMOTAXIS PROTEIN I-RELATED"/>
    <property type="match status" value="1"/>
</dbReference>
<evidence type="ECO:0000259" key="6">
    <source>
        <dbReference type="PROSITE" id="PS50885"/>
    </source>
</evidence>
<gene>
    <name evidence="7" type="ORF">DIC66_21200</name>
</gene>
<dbReference type="Pfam" id="PF00015">
    <property type="entry name" value="MCPsignal"/>
    <property type="match status" value="1"/>
</dbReference>
<evidence type="ECO:0000256" key="1">
    <source>
        <dbReference type="ARBA" id="ARBA00004370"/>
    </source>
</evidence>
<comment type="caution">
    <text evidence="7">The sequence shown here is derived from an EMBL/GenBank/DDBJ whole genome shotgun (WGS) entry which is preliminary data.</text>
</comment>
<dbReference type="AlphaFoldDB" id="A0A3E1R885"/>
<evidence type="ECO:0000256" key="4">
    <source>
        <dbReference type="PROSITE-ProRule" id="PRU00284"/>
    </source>
</evidence>
<dbReference type="Pfam" id="PF00672">
    <property type="entry name" value="HAMP"/>
    <property type="match status" value="1"/>
</dbReference>
<dbReference type="InterPro" id="IPR051310">
    <property type="entry name" value="MCP_chemotaxis"/>
</dbReference>
<evidence type="ECO:0000313" key="7">
    <source>
        <dbReference type="EMBL" id="RFO94920.1"/>
    </source>
</evidence>
<feature type="domain" description="Methyl-accepting transducer" evidence="5">
    <location>
        <begin position="149"/>
        <end position="378"/>
    </location>
</feature>
<comment type="subcellular location">
    <subcellularLocation>
        <location evidence="1">Membrane</location>
    </subcellularLocation>
</comment>
<dbReference type="FunFam" id="1.10.287.950:FF:000001">
    <property type="entry name" value="Methyl-accepting chemotaxis sensory transducer"/>
    <property type="match status" value="1"/>
</dbReference>
<dbReference type="PROSITE" id="PS50885">
    <property type="entry name" value="HAMP"/>
    <property type="match status" value="1"/>
</dbReference>
<keyword evidence="4" id="KW-0807">Transducer</keyword>
<evidence type="ECO:0000256" key="3">
    <source>
        <dbReference type="ARBA" id="ARBA00029447"/>
    </source>
</evidence>
<protein>
    <submittedName>
        <fullName evidence="7">Methyl-accepting chemotaxis protein</fullName>
    </submittedName>
</protein>
<evidence type="ECO:0000256" key="2">
    <source>
        <dbReference type="ARBA" id="ARBA00022481"/>
    </source>
</evidence>
<dbReference type="InterPro" id="IPR003660">
    <property type="entry name" value="HAMP_dom"/>
</dbReference>
<reference evidence="7 8" key="1">
    <citation type="submission" date="2018-05" db="EMBL/GenBank/DDBJ databases">
        <title>Rhodoferax soyangensis sp.nov., isolated from an oligotrophic freshwater lake.</title>
        <authorList>
            <person name="Park M."/>
        </authorList>
    </citation>
    <scope>NUCLEOTIDE SEQUENCE [LARGE SCALE GENOMIC DNA]</scope>
    <source>
        <strain evidence="7 8">IMCC26218</strain>
    </source>
</reference>
<dbReference type="RefSeq" id="WP_117180182.1">
    <property type="nucleotide sequence ID" value="NZ_QFZK01000027.1"/>
</dbReference>
<proteinExistence type="inferred from homology"/>
<feature type="domain" description="HAMP" evidence="6">
    <location>
        <begin position="92"/>
        <end position="144"/>
    </location>
</feature>
<dbReference type="EMBL" id="QFZK01000027">
    <property type="protein sequence ID" value="RFO94920.1"/>
    <property type="molecule type" value="Genomic_DNA"/>
</dbReference>
<evidence type="ECO:0000313" key="8">
    <source>
        <dbReference type="Proteomes" id="UP000260665"/>
    </source>
</evidence>
<dbReference type="SUPFAM" id="SSF58104">
    <property type="entry name" value="Methyl-accepting chemotaxis protein (MCP) signaling domain"/>
    <property type="match status" value="1"/>
</dbReference>
<name>A0A3E1R885_9BURK</name>
<dbReference type="PANTHER" id="PTHR43531">
    <property type="entry name" value="PROTEIN ICFG"/>
    <property type="match status" value="1"/>
</dbReference>
<comment type="similarity">
    <text evidence="3">Belongs to the methyl-accepting chemotaxis (MCP) protein family.</text>
</comment>
<dbReference type="Gene3D" id="1.10.287.950">
    <property type="entry name" value="Methyl-accepting chemotaxis protein"/>
    <property type="match status" value="1"/>
</dbReference>
<sequence length="398" mass="41648">MAFLFRAGIARRLYLLSFVLIAALVLVANAAWVSLTAVDDLARQSLLSQQGATLQQALGAISRNALEARTRVSVMVVAVALGLLAFSRYISQLLLRRIALAQHMAEKVRDGDLTRTLADASRDEFQPLLQALASMQQALMGMVLDVRQGALAVAMASAGIARGNGDLSLRTEDQVLALERTAQSMSELDHMVRGNAEGALQARDLAHKAAGAASNAATVVEQVVDTMRGIDESARSIVQIIAVIDGLAFQTNILALNAAVEAARAGAQGNGFAVVAGEVRVLAQRSAQAAKQIQNLVNTSVARSGQGSALVHRAGNAMLEVATAIGHVTHIVEAISAASQQQSAGLTSVSETVMQLGQSTQQNAALVEEISAAAQGLRSQADAQVQGVAVFQLEGDRY</sequence>
<evidence type="ECO:0000259" key="5">
    <source>
        <dbReference type="PROSITE" id="PS50111"/>
    </source>
</evidence>
<keyword evidence="8" id="KW-1185">Reference proteome</keyword>
<dbReference type="GO" id="GO:0007165">
    <property type="term" value="P:signal transduction"/>
    <property type="evidence" value="ECO:0007669"/>
    <property type="project" value="UniProtKB-KW"/>
</dbReference>
<dbReference type="GO" id="GO:0006935">
    <property type="term" value="P:chemotaxis"/>
    <property type="evidence" value="ECO:0007669"/>
    <property type="project" value="TreeGrafter"/>
</dbReference>
<dbReference type="GO" id="GO:0004888">
    <property type="term" value="F:transmembrane signaling receptor activity"/>
    <property type="evidence" value="ECO:0007669"/>
    <property type="project" value="TreeGrafter"/>
</dbReference>
<dbReference type="PROSITE" id="PS50111">
    <property type="entry name" value="CHEMOTAXIS_TRANSDUC_2"/>
    <property type="match status" value="1"/>
</dbReference>
<dbReference type="InterPro" id="IPR004089">
    <property type="entry name" value="MCPsignal_dom"/>
</dbReference>
<accession>A0A3E1R885</accession>
<dbReference type="GO" id="GO:0005886">
    <property type="term" value="C:plasma membrane"/>
    <property type="evidence" value="ECO:0007669"/>
    <property type="project" value="TreeGrafter"/>
</dbReference>